<organism evidence="1">
    <name type="scientific">Medicago truncatula</name>
    <name type="common">Barrel medic</name>
    <name type="synonym">Medicago tribuloides</name>
    <dbReference type="NCBI Taxonomy" id="3880"/>
    <lineage>
        <taxon>Eukaryota</taxon>
        <taxon>Viridiplantae</taxon>
        <taxon>Streptophyta</taxon>
        <taxon>Embryophyta</taxon>
        <taxon>Tracheophyta</taxon>
        <taxon>Spermatophyta</taxon>
        <taxon>Magnoliopsida</taxon>
        <taxon>eudicotyledons</taxon>
        <taxon>Gunneridae</taxon>
        <taxon>Pentapetalae</taxon>
        <taxon>rosids</taxon>
        <taxon>fabids</taxon>
        <taxon>Fabales</taxon>
        <taxon>Fabaceae</taxon>
        <taxon>Papilionoideae</taxon>
        <taxon>50 kb inversion clade</taxon>
        <taxon>NPAAA clade</taxon>
        <taxon>Hologalegina</taxon>
        <taxon>IRL clade</taxon>
        <taxon>Trifolieae</taxon>
        <taxon>Medicago</taxon>
    </lineage>
</organism>
<protein>
    <submittedName>
        <fullName evidence="1">Uncharacterized protein</fullName>
    </submittedName>
</protein>
<reference evidence="1" key="1">
    <citation type="journal article" date="2018" name="Nat. Plants">
        <title>Whole-genome landscape of Medicago truncatula symbiotic genes.</title>
        <authorList>
            <person name="Pecrix Y."/>
            <person name="Gamas P."/>
            <person name="Carrere S."/>
        </authorList>
    </citation>
    <scope>NUCLEOTIDE SEQUENCE</scope>
    <source>
        <tissue evidence="1">Leaves</tissue>
    </source>
</reference>
<gene>
    <name evidence="1" type="ORF">MtrunA17_Chr3g0099091</name>
</gene>
<sequence length="56" mass="6481">MRALQFEGGSANRVTKGHWLVWHTTIWVLWAKRNDLIFKGLNCVAEDVIEEIKVLS</sequence>
<comment type="caution">
    <text evidence="1">The sequence shown here is derived from an EMBL/GenBank/DDBJ whole genome shotgun (WGS) entry which is preliminary data.</text>
</comment>
<name>A0A396IRI9_MEDTR</name>
<dbReference type="Proteomes" id="UP000265566">
    <property type="component" value="Chromosome 3"/>
</dbReference>
<dbReference type="AlphaFoldDB" id="A0A396IRI9"/>
<dbReference type="Gramene" id="rna15248">
    <property type="protein sequence ID" value="RHN67103.1"/>
    <property type="gene ID" value="gene15248"/>
</dbReference>
<dbReference type="EMBL" id="PSQE01000003">
    <property type="protein sequence ID" value="RHN67103.1"/>
    <property type="molecule type" value="Genomic_DNA"/>
</dbReference>
<proteinExistence type="predicted"/>
<accession>A0A396IRI9</accession>
<evidence type="ECO:0000313" key="1">
    <source>
        <dbReference type="EMBL" id="RHN67103.1"/>
    </source>
</evidence>